<reference evidence="2" key="1">
    <citation type="submission" date="2015-12" db="EMBL/GenBank/DDBJ databases">
        <authorList>
            <person name="Tikhonova T.V."/>
            <person name="Pavlov A.R."/>
            <person name="Beletsky A.V."/>
            <person name="Mardanov A.V."/>
            <person name="Sorokin D.Y."/>
            <person name="Ravin N.V."/>
            <person name="Popov V.O."/>
        </authorList>
    </citation>
    <scope>NUCLEOTIDE SEQUENCE</scope>
    <source>
        <strain evidence="2">DSM 14787</strain>
    </source>
</reference>
<protein>
    <submittedName>
        <fullName evidence="2">CRISPR repeat RNA endoribonuclease Cas6</fullName>
    </submittedName>
</protein>
<dbReference type="OrthoDB" id="9787241at2"/>
<dbReference type="Gene3D" id="3.30.70.1900">
    <property type="match status" value="1"/>
</dbReference>
<dbReference type="Proteomes" id="UP000010809">
    <property type="component" value="Chromosome"/>
</dbReference>
<feature type="domain" description="CRISPR-associated protein Cas6 C-terminal" evidence="1">
    <location>
        <begin position="189"/>
        <end position="312"/>
    </location>
</feature>
<dbReference type="RefSeq" id="WP_015258288.1">
    <property type="nucleotide sequence ID" value="NC_019902.2"/>
</dbReference>
<evidence type="ECO:0000313" key="2">
    <source>
        <dbReference type="EMBL" id="AGA33153.1"/>
    </source>
</evidence>
<dbReference type="Pfam" id="PF10040">
    <property type="entry name" value="CRISPR_Cas6"/>
    <property type="match status" value="1"/>
</dbReference>
<name>L0DVU2_THIND</name>
<sequence>MTPSAEPHLPLARYRLHFRAGGEVRLPYFAGSTWRGALGHALKRLVCVTQLPRCAACALVQVCAHAYLFETPPPQNAEKMRKYPSVPHPFVLNPAVGVERVGLGESYVLDLTLIGHGNRHLPYLLHAFERAGLAGIGKGRTRMELEGAEREVRPGADTWQRVYEPGQPVELLPVDALPIPPSTGDRLRVEFRTPLRLRREGRPVRPDTFRFSDLFSSLLRRVSMLTYFHADHPLETDFAGLTTAARAVPLLDSQLTWRSWNRFSSRQKTEVAMDGLLGTIELPTERIAPFWPYLWLGQFMHAGAGTSMGQGRLQHIPS</sequence>
<keyword evidence="3" id="KW-1185">Reference proteome</keyword>
<dbReference type="HOGENOM" id="CLU_050021_0_0_6"/>
<evidence type="ECO:0000313" key="3">
    <source>
        <dbReference type="Proteomes" id="UP000010809"/>
    </source>
</evidence>
<dbReference type="AlphaFoldDB" id="L0DVU2"/>
<dbReference type="EMBL" id="CP003989">
    <property type="protein sequence ID" value="AGA33153.1"/>
    <property type="molecule type" value="Genomic_DNA"/>
</dbReference>
<proteinExistence type="predicted"/>
<dbReference type="KEGG" id="tni:TVNIR_1484"/>
<evidence type="ECO:0000259" key="1">
    <source>
        <dbReference type="Pfam" id="PF10040"/>
    </source>
</evidence>
<organism evidence="2 3">
    <name type="scientific">Thioalkalivibrio nitratireducens (strain DSM 14787 / UNIQEM 213 / ALEN2)</name>
    <dbReference type="NCBI Taxonomy" id="1255043"/>
    <lineage>
        <taxon>Bacteria</taxon>
        <taxon>Pseudomonadati</taxon>
        <taxon>Pseudomonadota</taxon>
        <taxon>Gammaproteobacteria</taxon>
        <taxon>Chromatiales</taxon>
        <taxon>Ectothiorhodospiraceae</taxon>
        <taxon>Thioalkalivibrio</taxon>
    </lineage>
</organism>
<dbReference type="STRING" id="1255043.TVNIR_1484"/>
<gene>
    <name evidence="2" type="ordered locus">TVNIR_1484</name>
</gene>
<dbReference type="InterPro" id="IPR019267">
    <property type="entry name" value="CRISPR-assoc_Cas6_C"/>
</dbReference>
<dbReference type="eggNOG" id="COG5551">
    <property type="taxonomic scope" value="Bacteria"/>
</dbReference>
<accession>L0DVU2</accession>
<dbReference type="PATRIC" id="fig|1255043.3.peg.1503"/>